<name>A0A9Q3HEE8_9BASI</name>
<keyword evidence="3" id="KW-1185">Reference proteome</keyword>
<gene>
    <name evidence="2" type="ORF">O181_042073</name>
</gene>
<dbReference type="OrthoDB" id="5552562at2759"/>
<reference evidence="2" key="1">
    <citation type="submission" date="2021-03" db="EMBL/GenBank/DDBJ databases">
        <title>Draft genome sequence of rust myrtle Austropuccinia psidii MF-1, a brazilian biotype.</title>
        <authorList>
            <person name="Quecine M.C."/>
            <person name="Pachon D.M.R."/>
            <person name="Bonatelli M.L."/>
            <person name="Correr F.H."/>
            <person name="Franceschini L.M."/>
            <person name="Leite T.F."/>
            <person name="Margarido G.R.A."/>
            <person name="Almeida C.A."/>
            <person name="Ferrarezi J.A."/>
            <person name="Labate C.A."/>
        </authorList>
    </citation>
    <scope>NUCLEOTIDE SEQUENCE</scope>
    <source>
        <strain evidence="2">MF-1</strain>
    </source>
</reference>
<protein>
    <submittedName>
        <fullName evidence="2">Uncharacterized protein</fullName>
    </submittedName>
</protein>
<feature type="region of interest" description="Disordered" evidence="1">
    <location>
        <begin position="1"/>
        <end position="57"/>
    </location>
</feature>
<dbReference type="AlphaFoldDB" id="A0A9Q3HEE8"/>
<dbReference type="EMBL" id="AVOT02016779">
    <property type="protein sequence ID" value="MBW0502358.1"/>
    <property type="molecule type" value="Genomic_DNA"/>
</dbReference>
<accession>A0A9Q3HEE8</accession>
<evidence type="ECO:0000313" key="3">
    <source>
        <dbReference type="Proteomes" id="UP000765509"/>
    </source>
</evidence>
<evidence type="ECO:0000256" key="1">
    <source>
        <dbReference type="SAM" id="MobiDB-lite"/>
    </source>
</evidence>
<dbReference type="Proteomes" id="UP000765509">
    <property type="component" value="Unassembled WGS sequence"/>
</dbReference>
<organism evidence="2 3">
    <name type="scientific">Austropuccinia psidii MF-1</name>
    <dbReference type="NCBI Taxonomy" id="1389203"/>
    <lineage>
        <taxon>Eukaryota</taxon>
        <taxon>Fungi</taxon>
        <taxon>Dikarya</taxon>
        <taxon>Basidiomycota</taxon>
        <taxon>Pucciniomycotina</taxon>
        <taxon>Pucciniomycetes</taxon>
        <taxon>Pucciniales</taxon>
        <taxon>Sphaerophragmiaceae</taxon>
        <taxon>Austropuccinia</taxon>
    </lineage>
</organism>
<feature type="compositionally biased region" description="Low complexity" evidence="1">
    <location>
        <begin position="29"/>
        <end position="44"/>
    </location>
</feature>
<comment type="caution">
    <text evidence="2">The sequence shown here is derived from an EMBL/GenBank/DDBJ whole genome shotgun (WGS) entry which is preliminary data.</text>
</comment>
<proteinExistence type="predicted"/>
<evidence type="ECO:0000313" key="2">
    <source>
        <dbReference type="EMBL" id="MBW0502358.1"/>
    </source>
</evidence>
<feature type="compositionally biased region" description="Basic and acidic residues" evidence="1">
    <location>
        <begin position="7"/>
        <end position="27"/>
    </location>
</feature>
<sequence>MDLTLELDTRYHERKNEKSHHQEKMPEASKLNSSHQQNSSSSSQKKQKNFQKWDKPHSSFLNKDFKLINSEKERIIKEDLCTYCGRKHSLEYCSKRPQTCFPARQNPE</sequence>